<evidence type="ECO:0000313" key="1">
    <source>
        <dbReference type="EMBL" id="NYT38885.1"/>
    </source>
</evidence>
<protein>
    <submittedName>
        <fullName evidence="1">Uncharacterized protein</fullName>
    </submittedName>
</protein>
<name>A0A853FDG9_9BURK</name>
<sequence length="99" mass="11562">MKYAREVIDLLAAYPDREFRMIQIVRYIAGGRPRNPLEWERIRKGVRRVMLDLQDSGHVTKRSLHAKTGGFSLYSWKPGHLVVENRDGIRDNIAREFAP</sequence>
<dbReference type="EMBL" id="JACCEW010000008">
    <property type="protein sequence ID" value="NYT38885.1"/>
    <property type="molecule type" value="Genomic_DNA"/>
</dbReference>
<dbReference type="Proteomes" id="UP000580517">
    <property type="component" value="Unassembled WGS sequence"/>
</dbReference>
<accession>A0A853FDG9</accession>
<dbReference type="AlphaFoldDB" id="A0A853FDG9"/>
<keyword evidence="2" id="KW-1185">Reference proteome</keyword>
<gene>
    <name evidence="1" type="ORF">H0A68_18575</name>
</gene>
<proteinExistence type="predicted"/>
<dbReference type="OrthoDB" id="9133224at2"/>
<reference evidence="1 2" key="1">
    <citation type="submission" date="2020-07" db="EMBL/GenBank/DDBJ databases">
        <title>Taxonomic revisions and descriptions of new bacterial species based on genomic comparisons in the high-G+C-content subgroup of the family Alcaligenaceae.</title>
        <authorList>
            <person name="Szabo A."/>
            <person name="Felfoldi T."/>
        </authorList>
    </citation>
    <scope>NUCLEOTIDE SEQUENCE [LARGE SCALE GENOMIC DNA]</scope>
    <source>
        <strain evidence="1 2">DSM 25264</strain>
    </source>
</reference>
<evidence type="ECO:0000313" key="2">
    <source>
        <dbReference type="Proteomes" id="UP000580517"/>
    </source>
</evidence>
<dbReference type="RefSeq" id="WP_129971435.1">
    <property type="nucleotide sequence ID" value="NZ_JACCEW010000008.1"/>
</dbReference>
<organism evidence="1 2">
    <name type="scientific">Allopusillimonas soli</name>
    <dbReference type="NCBI Taxonomy" id="659016"/>
    <lineage>
        <taxon>Bacteria</taxon>
        <taxon>Pseudomonadati</taxon>
        <taxon>Pseudomonadota</taxon>
        <taxon>Betaproteobacteria</taxon>
        <taxon>Burkholderiales</taxon>
        <taxon>Alcaligenaceae</taxon>
        <taxon>Allopusillimonas</taxon>
    </lineage>
</organism>
<comment type="caution">
    <text evidence="1">The sequence shown here is derived from an EMBL/GenBank/DDBJ whole genome shotgun (WGS) entry which is preliminary data.</text>
</comment>